<keyword evidence="5" id="KW-0206">Cytoskeleton</keyword>
<evidence type="ECO:0008006" key="11">
    <source>
        <dbReference type="Google" id="ProtNLM"/>
    </source>
</evidence>
<keyword evidence="3" id="KW-0963">Cytoplasm</keyword>
<evidence type="ECO:0000259" key="8">
    <source>
        <dbReference type="Pfam" id="PF17681"/>
    </source>
</evidence>
<dbReference type="EMBL" id="JBBPBM010000020">
    <property type="protein sequence ID" value="KAK8550750.1"/>
    <property type="molecule type" value="Genomic_DNA"/>
</dbReference>
<dbReference type="Pfam" id="PF04130">
    <property type="entry name" value="GCP_C_terminal"/>
    <property type="match status" value="1"/>
</dbReference>
<gene>
    <name evidence="9" type="ORF">V6N12_039440</name>
</gene>
<evidence type="ECO:0000256" key="1">
    <source>
        <dbReference type="ARBA" id="ARBA00004245"/>
    </source>
</evidence>
<dbReference type="InterPro" id="IPR040457">
    <property type="entry name" value="GCP_C"/>
</dbReference>
<dbReference type="InterPro" id="IPR042241">
    <property type="entry name" value="GCP_C_sf"/>
</dbReference>
<sequence>MAVETNFASLFEKLKVEDPWLPPRTWESIPSQSGPLPPLPASQSPIPSSSSVSEATLVRLALNALQGVESSLCSIEKLSAAFCSDPADRTFHQTPSLWYRSSSTHALGKILKSIGCSGFLVFLLHKFVDYFTNLNINGNSFSLQKGWESSQAADNQNHGGQKVQEEEGPKYSLVNQAFSVAVGKVLEGYICALDTLYASVNVRRSSKSSEVSASVSSGCLTSVVYSEITLLEVYLHTKELRTQIEALGNICNLHNLALCFSESSFEELIYKATLRFHNFFRGGDLLSYLYTQLKVADPAHGALLKFLFLRSCEPYCEFIRSWIFKADINDPYKEFVVEYIDTLQHYSSGKAGISIDSPVASIMERDGAAVPCFLKDVLIPLVRAGQQLQVLMKLLELRKYVDPGDYTYSDFLPCWSGFSGSNPFYASSITFGKENIEALVLMRNSYYESMEQKLENLLTGLKFSYQQVNSHCDEPHFFGTNGGTEDSLSVDDKLVINSTTEGSFSNMSPDSNDFDDSSTKDGSYRETDIFEPFECSSLSSLEEHTESEQLIEHSNNLVWPKQNYFSSLSFSVSNPVSNSMQQALQNGMSEYMESGLQAERTGGHDSSIAVNLSNEGQLEEGSTSGLFQLQQFELTCNGNLLSKNPMVTNNGFLSLMHKSGDSTQMPCFDFSSVDDPCKVYVKRLASEVTHKFPEKTNSTTNGTGNHDDKQGYGGDVLLVDNSKGSYAVPTLELKNQKEDVISTTVSGGSYWESLLGSSSTPCSSRIGDIKLNTSSTFEIPLDFVIDKCLLQEILLQYNYVSKLTIKILEEGFDLQEHLLALRRYHFMELADWADLFIMSLSRHKWCVTEVDRRLSEIQGLLELSVQRSSCERDHHKDRLFVYAKGHGMMPLSTSTIGVHSFDFLGLGYRVDWPASIILTPGALKIYSDIFNFLIQLKLAVFSLTDVWCSLKDVVQLICQKRHRTLHEREVGHFNMLMKLRHQVNHFVSTLQQYVQSQLSHVSWCKFLHSFKHKVKDMMDLELVHMAYLTDSLNICFLSDETKPIASTIENILQCALDFRSCLTGGIWNVGPAEDNLLDKLSRINISQVLAIKEKFDKNLKELHLLYLKSPKHGESGLSCFWGYLNYNGYYSKENEMNYYAFSI</sequence>
<dbReference type="InterPro" id="IPR007259">
    <property type="entry name" value="GCP"/>
</dbReference>
<dbReference type="PANTHER" id="PTHR19302">
    <property type="entry name" value="GAMMA TUBULIN COMPLEX PROTEIN"/>
    <property type="match status" value="1"/>
</dbReference>
<dbReference type="Proteomes" id="UP001472677">
    <property type="component" value="Unassembled WGS sequence"/>
</dbReference>
<protein>
    <recommendedName>
        <fullName evidence="11">Gamma-tubulin complex component</fullName>
    </recommendedName>
</protein>
<feature type="region of interest" description="Disordered" evidence="6">
    <location>
        <begin position="500"/>
        <end position="521"/>
    </location>
</feature>
<comment type="subcellular location">
    <subcellularLocation>
        <location evidence="1">Cytoplasm</location>
        <location evidence="1">Cytoskeleton</location>
    </subcellularLocation>
</comment>
<evidence type="ECO:0000256" key="4">
    <source>
        <dbReference type="ARBA" id="ARBA00022701"/>
    </source>
</evidence>
<evidence type="ECO:0000313" key="10">
    <source>
        <dbReference type="Proteomes" id="UP001472677"/>
    </source>
</evidence>
<feature type="compositionally biased region" description="Polar residues" evidence="6">
    <location>
        <begin position="500"/>
        <end position="511"/>
    </location>
</feature>
<accession>A0ABR2E2F7</accession>
<proteinExistence type="inferred from homology"/>
<dbReference type="Gene3D" id="1.20.120.1900">
    <property type="entry name" value="Gamma-tubulin complex, C-terminal domain"/>
    <property type="match status" value="1"/>
</dbReference>
<dbReference type="Pfam" id="PF17681">
    <property type="entry name" value="GCP_N_terminal"/>
    <property type="match status" value="1"/>
</dbReference>
<keyword evidence="10" id="KW-1185">Reference proteome</keyword>
<name>A0ABR2E2F7_9ROSI</name>
<keyword evidence="4" id="KW-0493">Microtubule</keyword>
<dbReference type="PANTHER" id="PTHR19302:SF70">
    <property type="entry name" value="GAMMA-TUBULIN COMPLEX COMPONENT 6"/>
    <property type="match status" value="1"/>
</dbReference>
<evidence type="ECO:0000256" key="5">
    <source>
        <dbReference type="ARBA" id="ARBA00023212"/>
    </source>
</evidence>
<reference evidence="9 10" key="1">
    <citation type="journal article" date="2024" name="G3 (Bethesda)">
        <title>Genome assembly of Hibiscus sabdariffa L. provides insights into metabolisms of medicinal natural products.</title>
        <authorList>
            <person name="Kim T."/>
        </authorList>
    </citation>
    <scope>NUCLEOTIDE SEQUENCE [LARGE SCALE GENOMIC DNA]</scope>
    <source>
        <strain evidence="9">TK-2024</strain>
        <tissue evidence="9">Old leaves</tissue>
    </source>
</reference>
<organism evidence="9 10">
    <name type="scientific">Hibiscus sabdariffa</name>
    <name type="common">roselle</name>
    <dbReference type="NCBI Taxonomy" id="183260"/>
    <lineage>
        <taxon>Eukaryota</taxon>
        <taxon>Viridiplantae</taxon>
        <taxon>Streptophyta</taxon>
        <taxon>Embryophyta</taxon>
        <taxon>Tracheophyta</taxon>
        <taxon>Spermatophyta</taxon>
        <taxon>Magnoliopsida</taxon>
        <taxon>eudicotyledons</taxon>
        <taxon>Gunneridae</taxon>
        <taxon>Pentapetalae</taxon>
        <taxon>rosids</taxon>
        <taxon>malvids</taxon>
        <taxon>Malvales</taxon>
        <taxon>Malvaceae</taxon>
        <taxon>Malvoideae</taxon>
        <taxon>Hibiscus</taxon>
    </lineage>
</organism>
<comment type="caution">
    <text evidence="9">The sequence shown here is derived from an EMBL/GenBank/DDBJ whole genome shotgun (WGS) entry which is preliminary data.</text>
</comment>
<feature type="domain" description="Gamma tubulin complex component protein N-terminal" evidence="8">
    <location>
        <begin position="61"/>
        <end position="394"/>
    </location>
</feature>
<evidence type="ECO:0000313" key="9">
    <source>
        <dbReference type="EMBL" id="KAK8550750.1"/>
    </source>
</evidence>
<feature type="domain" description="Gamma tubulin complex component C-terminal" evidence="7">
    <location>
        <begin position="814"/>
        <end position="1130"/>
    </location>
</feature>
<evidence type="ECO:0000259" key="7">
    <source>
        <dbReference type="Pfam" id="PF04130"/>
    </source>
</evidence>
<evidence type="ECO:0000256" key="3">
    <source>
        <dbReference type="ARBA" id="ARBA00022490"/>
    </source>
</evidence>
<comment type="similarity">
    <text evidence="2">Belongs to the TUBGCP family.</text>
</comment>
<evidence type="ECO:0000256" key="6">
    <source>
        <dbReference type="SAM" id="MobiDB-lite"/>
    </source>
</evidence>
<dbReference type="InterPro" id="IPR041470">
    <property type="entry name" value="GCP_N"/>
</dbReference>
<evidence type="ECO:0000256" key="2">
    <source>
        <dbReference type="ARBA" id="ARBA00010337"/>
    </source>
</evidence>